<keyword evidence="2" id="KW-0812">Transmembrane</keyword>
<dbReference type="Gene3D" id="3.40.50.1820">
    <property type="entry name" value="alpha/beta hydrolase"/>
    <property type="match status" value="1"/>
</dbReference>
<comment type="caution">
    <text evidence="3">The sequence shown here is derived from an EMBL/GenBank/DDBJ whole genome shotgun (WGS) entry which is preliminary data.</text>
</comment>
<evidence type="ECO:0000313" key="4">
    <source>
        <dbReference type="Proteomes" id="UP001140091"/>
    </source>
</evidence>
<evidence type="ECO:0008006" key="5">
    <source>
        <dbReference type="Google" id="ProtNLM"/>
    </source>
</evidence>
<keyword evidence="4" id="KW-1185">Reference proteome</keyword>
<evidence type="ECO:0000256" key="2">
    <source>
        <dbReference type="SAM" id="Phobius"/>
    </source>
</evidence>
<dbReference type="Proteomes" id="UP001140091">
    <property type="component" value="Unassembled WGS sequence"/>
</dbReference>
<gene>
    <name evidence="3" type="ORF">H1R20_g185</name>
</gene>
<feature type="transmembrane region" description="Helical" evidence="2">
    <location>
        <begin position="49"/>
        <end position="74"/>
    </location>
</feature>
<keyword evidence="2" id="KW-0472">Membrane</keyword>
<proteinExistence type="predicted"/>
<feature type="transmembrane region" description="Helical" evidence="2">
    <location>
        <begin position="20"/>
        <end position="42"/>
    </location>
</feature>
<accession>A0A9W8JJM6</accession>
<dbReference type="EMBL" id="JANBPK010000009">
    <property type="protein sequence ID" value="KAJ2936926.1"/>
    <property type="molecule type" value="Genomic_DNA"/>
</dbReference>
<reference evidence="3" key="1">
    <citation type="submission" date="2022-06" db="EMBL/GenBank/DDBJ databases">
        <title>Genome Sequence of Candolleomyces eurysporus.</title>
        <authorList>
            <person name="Buettner E."/>
        </authorList>
    </citation>
    <scope>NUCLEOTIDE SEQUENCE</scope>
    <source>
        <strain evidence="3">VTCC 930004</strain>
    </source>
</reference>
<dbReference type="PANTHER" id="PTHR37471:SF1">
    <property type="entry name" value="AB HYDROLASE-1 DOMAIN-CONTAINING PROTEIN"/>
    <property type="match status" value="1"/>
</dbReference>
<sequence>MGDPTESPVPHRPRETSFYVAFLVAVLPLWSVVPASWLFVVYSLHTGRIWVYGVAGRSFFLLALCEVFFGVYHYQLARQIAGPSPCGPANPIEMQTAFTRLLKTGLANLPEDGGDEESLSTERPGSPEEQITQLEPHDPRAVDFRNCLRTWFCKVPWSSVKLDNLRRWLYWSMYNDEMPPYEQLCQSRRQLLDESLDLLQKRLGCQAEDGHNPSIRSMCLTIDPVQIWGRPFIFYASVKLANWSIKAYYKRNFDVRHECHGDLEYLVRVPEGWDQLSSPHPLVFIHGLGLGLLQYHMTLSHLFETITDRPILVVLQPHISQDVFHPKFLQPMNRHQLADKLASLLKEFGWAEVDYADDTIEDEDEKQVAKALTGKRKGVTILSHSNGSYTHAWILKNHPYLVARSCFVDPVTFCSWEGDVCYNFLYRPPATAIELLMKYFVGTELGVANLLQRHFDWVSNSLWYEEIPNARDSSKTLFVLGGKDSILHSARVQRYLTSHGIRKNLIYDPEAKHGQALMAGGPTHGKILRWLREQELH</sequence>
<evidence type="ECO:0000313" key="3">
    <source>
        <dbReference type="EMBL" id="KAJ2936926.1"/>
    </source>
</evidence>
<dbReference type="PANTHER" id="PTHR37471">
    <property type="entry name" value="UNNAMED PRODUCT"/>
    <property type="match status" value="1"/>
</dbReference>
<organism evidence="3 4">
    <name type="scientific">Candolleomyces eurysporus</name>
    <dbReference type="NCBI Taxonomy" id="2828524"/>
    <lineage>
        <taxon>Eukaryota</taxon>
        <taxon>Fungi</taxon>
        <taxon>Dikarya</taxon>
        <taxon>Basidiomycota</taxon>
        <taxon>Agaricomycotina</taxon>
        <taxon>Agaricomycetes</taxon>
        <taxon>Agaricomycetidae</taxon>
        <taxon>Agaricales</taxon>
        <taxon>Agaricineae</taxon>
        <taxon>Psathyrellaceae</taxon>
        <taxon>Candolleomyces</taxon>
    </lineage>
</organism>
<dbReference type="SUPFAM" id="SSF53474">
    <property type="entry name" value="alpha/beta-Hydrolases"/>
    <property type="match status" value="1"/>
</dbReference>
<dbReference type="AlphaFoldDB" id="A0A9W8JJM6"/>
<keyword evidence="2" id="KW-1133">Transmembrane helix</keyword>
<dbReference type="InterPro" id="IPR029058">
    <property type="entry name" value="AB_hydrolase_fold"/>
</dbReference>
<protein>
    <recommendedName>
        <fullName evidence="5">Alpha/beta-hydrolase</fullName>
    </recommendedName>
</protein>
<feature type="region of interest" description="Disordered" evidence="1">
    <location>
        <begin position="111"/>
        <end position="135"/>
    </location>
</feature>
<evidence type="ECO:0000256" key="1">
    <source>
        <dbReference type="SAM" id="MobiDB-lite"/>
    </source>
</evidence>
<name>A0A9W8JJM6_9AGAR</name>
<feature type="non-terminal residue" evidence="3">
    <location>
        <position position="1"/>
    </location>
</feature>
<dbReference type="OrthoDB" id="6431331at2759"/>